<reference evidence="1" key="1">
    <citation type="submission" date="2022-06" db="EMBL/GenBank/DDBJ databases">
        <title>Sequencing the genomes of 1000 actinobacteria strains.</title>
        <authorList>
            <person name="Klenk H.-P."/>
        </authorList>
    </citation>
    <scope>NUCLEOTIDE SEQUENCE</scope>
    <source>
        <strain evidence="1">DSM 46694</strain>
    </source>
</reference>
<evidence type="ECO:0000313" key="1">
    <source>
        <dbReference type="EMBL" id="MCP2360041.1"/>
    </source>
</evidence>
<organism evidence="1 2">
    <name type="scientific">Nonomuraea thailandensis</name>
    <dbReference type="NCBI Taxonomy" id="1188745"/>
    <lineage>
        <taxon>Bacteria</taxon>
        <taxon>Bacillati</taxon>
        <taxon>Actinomycetota</taxon>
        <taxon>Actinomycetes</taxon>
        <taxon>Streptosporangiales</taxon>
        <taxon>Streptosporangiaceae</taxon>
        <taxon>Nonomuraea</taxon>
    </lineage>
</organism>
<keyword evidence="2" id="KW-1185">Reference proteome</keyword>
<evidence type="ECO:0000313" key="2">
    <source>
        <dbReference type="Proteomes" id="UP001139648"/>
    </source>
</evidence>
<gene>
    <name evidence="1" type="ORF">HD597_007061</name>
</gene>
<dbReference type="EMBL" id="JAMZEB010000002">
    <property type="protein sequence ID" value="MCP2360041.1"/>
    <property type="molecule type" value="Genomic_DNA"/>
</dbReference>
<name>A0A9X2K7R2_9ACTN</name>
<comment type="caution">
    <text evidence="1">The sequence shown here is derived from an EMBL/GenBank/DDBJ whole genome shotgun (WGS) entry which is preliminary data.</text>
</comment>
<dbReference type="AlphaFoldDB" id="A0A9X2K7R2"/>
<accession>A0A9X2K7R2</accession>
<sequence length="29" mass="2698">MGGGAVAQLVQVESGVGVQQDAGAVVAEA</sequence>
<proteinExistence type="predicted"/>
<protein>
    <submittedName>
        <fullName evidence="1">Uncharacterized protein</fullName>
    </submittedName>
</protein>
<dbReference type="Proteomes" id="UP001139648">
    <property type="component" value="Unassembled WGS sequence"/>
</dbReference>